<feature type="binding site" evidence="8">
    <location>
        <position position="214"/>
    </location>
    <ligand>
        <name>Zn(2+)</name>
        <dbReference type="ChEBI" id="CHEBI:29105"/>
        <label>2</label>
    </ligand>
</feature>
<protein>
    <submittedName>
        <fullName evidence="9">M20/M25/M40 family metallo-hydrolase</fullName>
    </submittedName>
</protein>
<dbReference type="GO" id="GO:0004177">
    <property type="term" value="F:aminopeptidase activity"/>
    <property type="evidence" value="ECO:0007669"/>
    <property type="project" value="UniProtKB-UniRule"/>
</dbReference>
<sequence length="368" mass="40264">MYPLKETMREFMTTFSLCGYESLLADKVKAELQKYTDDVVQDKIGNVIATFPGSNPAAPRVMLFAHMDTLGFIVRCIDDDGYIRFDRLGGIPEKILPALEMTVGAEDGVSFYKGVVGNKAHHVTPPEEKYVVNKIPELYIDIGCKSGDEVRALGIQVGCPICYTPTFRELQNGRVSGTAIDDKAGVAALCQVASMLKGLPHEATIYVVGTCWEEFNLRGAMMAARTAKCDLAISLDCAQCGDTPDLHGKDNVTMDNGPVMVLYDFHGRGTLNGYIAHKNLRDHALACAKRRGINLQRTASIGTVTDACYLQFEGEGIGMLELAWPTRYTHTPIETSSLADIAQLAELTCEMAVSIDANFPLGRFEDRT</sequence>
<reference evidence="9" key="1">
    <citation type="submission" date="2020-08" db="EMBL/GenBank/DDBJ databases">
        <title>Genome public.</title>
        <authorList>
            <person name="Liu C."/>
            <person name="Sun Q."/>
        </authorList>
    </citation>
    <scope>NUCLEOTIDE SEQUENCE</scope>
    <source>
        <strain evidence="9">BX7</strain>
    </source>
</reference>
<evidence type="ECO:0000313" key="10">
    <source>
        <dbReference type="Proteomes" id="UP000620366"/>
    </source>
</evidence>
<evidence type="ECO:0000256" key="6">
    <source>
        <dbReference type="PIRNR" id="PIRNR001123"/>
    </source>
</evidence>
<dbReference type="AlphaFoldDB" id="A0A926DDD7"/>
<evidence type="ECO:0000313" key="9">
    <source>
        <dbReference type="EMBL" id="MBC8535792.1"/>
    </source>
</evidence>
<evidence type="ECO:0000256" key="5">
    <source>
        <dbReference type="ARBA" id="ARBA00022801"/>
    </source>
</evidence>
<feature type="binding site" evidence="8">
    <location>
        <position position="181"/>
    </location>
    <ligand>
        <name>Zn(2+)</name>
        <dbReference type="ChEBI" id="CHEBI:29105"/>
        <label>2</label>
    </ligand>
</feature>
<dbReference type="GO" id="GO:0006508">
    <property type="term" value="P:proteolysis"/>
    <property type="evidence" value="ECO:0007669"/>
    <property type="project" value="UniProtKB-KW"/>
</dbReference>
<dbReference type="GO" id="GO:0046872">
    <property type="term" value="F:metal ion binding"/>
    <property type="evidence" value="ECO:0007669"/>
    <property type="project" value="UniProtKB-UniRule"/>
</dbReference>
<comment type="cofactor">
    <cofactor evidence="8">
        <name>a divalent metal cation</name>
        <dbReference type="ChEBI" id="CHEBI:60240"/>
    </cofactor>
    <text evidence="8">Binds 2 divalent metal cations per subunit.</text>
</comment>
<keyword evidence="4 8" id="KW-0479">Metal-binding</keyword>
<dbReference type="SUPFAM" id="SSF101821">
    <property type="entry name" value="Aminopeptidase/glucanase lid domain"/>
    <property type="match status" value="1"/>
</dbReference>
<feature type="binding site" evidence="8">
    <location>
        <position position="236"/>
    </location>
    <ligand>
        <name>Zn(2+)</name>
        <dbReference type="ChEBI" id="CHEBI:29105"/>
        <label>1</label>
    </ligand>
</feature>
<comment type="similarity">
    <text evidence="1 6">Belongs to the peptidase M42 family.</text>
</comment>
<dbReference type="InterPro" id="IPR051464">
    <property type="entry name" value="Peptidase_M42_aminopept"/>
</dbReference>
<accession>A0A926DDD7</accession>
<keyword evidence="3" id="KW-0645">Protease</keyword>
<feature type="binding site" evidence="8">
    <location>
        <position position="181"/>
    </location>
    <ligand>
        <name>Zn(2+)</name>
        <dbReference type="ChEBI" id="CHEBI:29105"/>
        <label>1</label>
    </ligand>
</feature>
<gene>
    <name evidence="9" type="ORF">H8695_03685</name>
</gene>
<evidence type="ECO:0000256" key="7">
    <source>
        <dbReference type="PIRSR" id="PIRSR001123-1"/>
    </source>
</evidence>
<evidence type="ECO:0000256" key="1">
    <source>
        <dbReference type="ARBA" id="ARBA00006272"/>
    </source>
</evidence>
<proteinExistence type="inferred from homology"/>
<keyword evidence="5" id="KW-0378">Hydrolase</keyword>
<dbReference type="SUPFAM" id="SSF53187">
    <property type="entry name" value="Zn-dependent exopeptidases"/>
    <property type="match status" value="1"/>
</dbReference>
<dbReference type="PIRSF" id="PIRSF001123">
    <property type="entry name" value="PepA_GA"/>
    <property type="match status" value="1"/>
</dbReference>
<evidence type="ECO:0000256" key="8">
    <source>
        <dbReference type="PIRSR" id="PIRSR001123-2"/>
    </source>
</evidence>
<feature type="active site" description="Proton acceptor" evidence="7">
    <location>
        <position position="213"/>
    </location>
</feature>
<keyword evidence="2" id="KW-0031">Aminopeptidase</keyword>
<dbReference type="PANTHER" id="PTHR32481:SF0">
    <property type="entry name" value="AMINOPEPTIDASE YPDE-RELATED"/>
    <property type="match status" value="1"/>
</dbReference>
<dbReference type="EMBL" id="JACRSP010000002">
    <property type="protein sequence ID" value="MBC8535792.1"/>
    <property type="molecule type" value="Genomic_DNA"/>
</dbReference>
<dbReference type="InterPro" id="IPR023367">
    <property type="entry name" value="Peptidase_M42_dom2"/>
</dbReference>
<dbReference type="Gene3D" id="3.40.630.10">
    <property type="entry name" value="Zn peptidases"/>
    <property type="match status" value="1"/>
</dbReference>
<feature type="binding site" evidence="8">
    <location>
        <position position="66"/>
    </location>
    <ligand>
        <name>Zn(2+)</name>
        <dbReference type="ChEBI" id="CHEBI:29105"/>
        <label>1</label>
    </ligand>
</feature>
<evidence type="ECO:0000256" key="3">
    <source>
        <dbReference type="ARBA" id="ARBA00022670"/>
    </source>
</evidence>
<dbReference type="Proteomes" id="UP000620366">
    <property type="component" value="Unassembled WGS sequence"/>
</dbReference>
<dbReference type="RefSeq" id="WP_249299536.1">
    <property type="nucleotide sequence ID" value="NZ_JACRSP010000002.1"/>
</dbReference>
<dbReference type="PANTHER" id="PTHR32481">
    <property type="entry name" value="AMINOPEPTIDASE"/>
    <property type="match status" value="1"/>
</dbReference>
<evidence type="ECO:0000256" key="4">
    <source>
        <dbReference type="ARBA" id="ARBA00022723"/>
    </source>
</evidence>
<name>A0A926DDD7_9FIRM</name>
<organism evidence="9 10">
    <name type="scientific">Feifania hominis</name>
    <dbReference type="NCBI Taxonomy" id="2763660"/>
    <lineage>
        <taxon>Bacteria</taxon>
        <taxon>Bacillati</taxon>
        <taxon>Bacillota</taxon>
        <taxon>Clostridia</taxon>
        <taxon>Eubacteriales</taxon>
        <taxon>Feifaniaceae</taxon>
        <taxon>Feifania</taxon>
    </lineage>
</organism>
<dbReference type="InterPro" id="IPR008007">
    <property type="entry name" value="Peptidase_M42"/>
</dbReference>
<comment type="caution">
    <text evidence="9">The sequence shown here is derived from an EMBL/GenBank/DDBJ whole genome shotgun (WGS) entry which is preliminary data.</text>
</comment>
<feature type="binding site" evidence="8">
    <location>
        <position position="330"/>
    </location>
    <ligand>
        <name>Zn(2+)</name>
        <dbReference type="ChEBI" id="CHEBI:29105"/>
        <label>2</label>
    </ligand>
</feature>
<dbReference type="Gene3D" id="2.40.30.40">
    <property type="entry name" value="Peptidase M42, domain 2"/>
    <property type="match status" value="1"/>
</dbReference>
<evidence type="ECO:0000256" key="2">
    <source>
        <dbReference type="ARBA" id="ARBA00022438"/>
    </source>
</evidence>
<dbReference type="Pfam" id="PF05343">
    <property type="entry name" value="Peptidase_M42"/>
    <property type="match status" value="1"/>
</dbReference>
<keyword evidence="10" id="KW-1185">Reference proteome</keyword>